<dbReference type="Proteomes" id="UP001301653">
    <property type="component" value="Unassembled WGS sequence"/>
</dbReference>
<protein>
    <recommendedName>
        <fullName evidence="4">Transmembrane protein</fullName>
    </recommendedName>
</protein>
<feature type="transmembrane region" description="Helical" evidence="1">
    <location>
        <begin position="6"/>
        <end position="27"/>
    </location>
</feature>
<dbReference type="RefSeq" id="WP_323437973.1">
    <property type="nucleotide sequence ID" value="NZ_JAYFUH010000061.1"/>
</dbReference>
<organism evidence="2 3">
    <name type="scientific">Stenotrophomonas capsici</name>
    <dbReference type="NCBI Taxonomy" id="3110230"/>
    <lineage>
        <taxon>Bacteria</taxon>
        <taxon>Pseudomonadati</taxon>
        <taxon>Pseudomonadota</taxon>
        <taxon>Gammaproteobacteria</taxon>
        <taxon>Lysobacterales</taxon>
        <taxon>Lysobacteraceae</taxon>
        <taxon>Stenotrophomonas</taxon>
    </lineage>
</organism>
<keyword evidence="1" id="KW-0472">Membrane</keyword>
<accession>A0ABU5V029</accession>
<evidence type="ECO:0000256" key="1">
    <source>
        <dbReference type="SAM" id="Phobius"/>
    </source>
</evidence>
<keyword evidence="1" id="KW-0812">Transmembrane</keyword>
<comment type="caution">
    <text evidence="2">The sequence shown here is derived from an EMBL/GenBank/DDBJ whole genome shotgun (WGS) entry which is preliminary data.</text>
</comment>
<sequence>MGVGQWLFCVLFGGFLAAVALRGWLFFSVVQDGLRARGVAVDDGWLAVRGSFSRYTRTYLALLDAQERRQPRNRWVARLQWLVPLLGAGMALGAILASSLTGQ</sequence>
<proteinExistence type="predicted"/>
<reference evidence="2 3" key="1">
    <citation type="submission" date="2023-12" db="EMBL/GenBank/DDBJ databases">
        <title>Stenotrophomonas guangdongensis sp. nov., isolated from wilted pepper plants (Capsicum annuum).</title>
        <authorList>
            <person name="Qiu M."/>
            <person name="Li Y."/>
            <person name="Liu Q."/>
            <person name="Zhang X."/>
            <person name="Huang Y."/>
            <person name="Guo R."/>
            <person name="Hu M."/>
            <person name="Zhou J."/>
            <person name="Zhou X."/>
        </authorList>
    </citation>
    <scope>NUCLEOTIDE SEQUENCE [LARGE SCALE GENOMIC DNA]</scope>
    <source>
        <strain evidence="2 3">MH1</strain>
    </source>
</reference>
<evidence type="ECO:0008006" key="4">
    <source>
        <dbReference type="Google" id="ProtNLM"/>
    </source>
</evidence>
<keyword evidence="1" id="KW-1133">Transmembrane helix</keyword>
<dbReference type="EMBL" id="JAYFUH010000061">
    <property type="protein sequence ID" value="MEA5666678.1"/>
    <property type="molecule type" value="Genomic_DNA"/>
</dbReference>
<name>A0ABU5V029_9GAMM</name>
<evidence type="ECO:0000313" key="3">
    <source>
        <dbReference type="Proteomes" id="UP001301653"/>
    </source>
</evidence>
<keyword evidence="3" id="KW-1185">Reference proteome</keyword>
<feature type="transmembrane region" description="Helical" evidence="1">
    <location>
        <begin position="79"/>
        <end position="100"/>
    </location>
</feature>
<gene>
    <name evidence="2" type="ORF">VA603_03910</name>
</gene>
<evidence type="ECO:0000313" key="2">
    <source>
        <dbReference type="EMBL" id="MEA5666678.1"/>
    </source>
</evidence>